<reference evidence="6 7" key="1">
    <citation type="submission" date="2018-09" db="EMBL/GenBank/DDBJ databases">
        <title>Genome sequencing of Nocardioides immobilis CCTCC AB 2017083 for comparison to Nocardioides silvaticus.</title>
        <authorList>
            <person name="Li C."/>
            <person name="Wang G."/>
        </authorList>
    </citation>
    <scope>NUCLEOTIDE SEQUENCE [LARGE SCALE GENOMIC DNA]</scope>
    <source>
        <strain evidence="6 7">CCTCC AB 2017083</strain>
    </source>
</reference>
<evidence type="ECO:0000256" key="4">
    <source>
        <dbReference type="ARBA" id="ARBA00023163"/>
    </source>
</evidence>
<dbReference type="Gene3D" id="3.40.190.290">
    <property type="match status" value="1"/>
</dbReference>
<dbReference type="Gene3D" id="1.10.10.10">
    <property type="entry name" value="Winged helix-like DNA-binding domain superfamily/Winged helix DNA-binding domain"/>
    <property type="match status" value="1"/>
</dbReference>
<dbReference type="PROSITE" id="PS50931">
    <property type="entry name" value="HTH_LYSR"/>
    <property type="match status" value="1"/>
</dbReference>
<proteinExistence type="inferred from homology"/>
<dbReference type="PRINTS" id="PR00039">
    <property type="entry name" value="HTHLYSR"/>
</dbReference>
<evidence type="ECO:0000256" key="2">
    <source>
        <dbReference type="ARBA" id="ARBA00023015"/>
    </source>
</evidence>
<dbReference type="GO" id="GO:0032993">
    <property type="term" value="C:protein-DNA complex"/>
    <property type="evidence" value="ECO:0007669"/>
    <property type="project" value="TreeGrafter"/>
</dbReference>
<dbReference type="RefSeq" id="WP_118923910.1">
    <property type="nucleotide sequence ID" value="NZ_QXGH01000011.1"/>
</dbReference>
<organism evidence="6 7">
    <name type="scientific">Nocardioides immobilis</name>
    <dbReference type="NCBI Taxonomy" id="2049295"/>
    <lineage>
        <taxon>Bacteria</taxon>
        <taxon>Bacillati</taxon>
        <taxon>Actinomycetota</taxon>
        <taxon>Actinomycetes</taxon>
        <taxon>Propionibacteriales</taxon>
        <taxon>Nocardioidaceae</taxon>
        <taxon>Nocardioides</taxon>
    </lineage>
</organism>
<dbReference type="PANTHER" id="PTHR30346:SF28">
    <property type="entry name" value="HTH-TYPE TRANSCRIPTIONAL REGULATOR CYNR"/>
    <property type="match status" value="1"/>
</dbReference>
<evidence type="ECO:0000259" key="5">
    <source>
        <dbReference type="PROSITE" id="PS50931"/>
    </source>
</evidence>
<evidence type="ECO:0000256" key="1">
    <source>
        <dbReference type="ARBA" id="ARBA00009437"/>
    </source>
</evidence>
<keyword evidence="3" id="KW-0238">DNA-binding</keyword>
<dbReference type="InterPro" id="IPR036388">
    <property type="entry name" value="WH-like_DNA-bd_sf"/>
</dbReference>
<keyword evidence="7" id="KW-1185">Reference proteome</keyword>
<protein>
    <submittedName>
        <fullName evidence="6">LysR family transcriptional regulator</fullName>
    </submittedName>
</protein>
<dbReference type="InterPro" id="IPR000847">
    <property type="entry name" value="LysR_HTH_N"/>
</dbReference>
<evidence type="ECO:0000256" key="3">
    <source>
        <dbReference type="ARBA" id="ARBA00023125"/>
    </source>
</evidence>
<keyword evidence="4" id="KW-0804">Transcription</keyword>
<name>A0A417Y644_9ACTN</name>
<dbReference type="FunFam" id="1.10.10.10:FF:000001">
    <property type="entry name" value="LysR family transcriptional regulator"/>
    <property type="match status" value="1"/>
</dbReference>
<feature type="domain" description="HTH lysR-type" evidence="5">
    <location>
        <begin position="1"/>
        <end position="58"/>
    </location>
</feature>
<gene>
    <name evidence="6" type="ORF">D0Z08_06695</name>
</gene>
<dbReference type="InterPro" id="IPR005119">
    <property type="entry name" value="LysR_subst-bd"/>
</dbReference>
<dbReference type="SUPFAM" id="SSF46785">
    <property type="entry name" value="Winged helix' DNA-binding domain"/>
    <property type="match status" value="1"/>
</dbReference>
<dbReference type="EMBL" id="QXGH01000011">
    <property type="protein sequence ID" value="RHW27964.1"/>
    <property type="molecule type" value="Genomic_DNA"/>
</dbReference>
<dbReference type="Pfam" id="PF03466">
    <property type="entry name" value="LysR_substrate"/>
    <property type="match status" value="1"/>
</dbReference>
<dbReference type="SUPFAM" id="SSF53850">
    <property type="entry name" value="Periplasmic binding protein-like II"/>
    <property type="match status" value="1"/>
</dbReference>
<evidence type="ECO:0000313" key="7">
    <source>
        <dbReference type="Proteomes" id="UP000283644"/>
    </source>
</evidence>
<dbReference type="Pfam" id="PF00126">
    <property type="entry name" value="HTH_1"/>
    <property type="match status" value="1"/>
</dbReference>
<sequence length="290" mass="30520">MNIQQLRYLVETADHGSMTAAAASLYVAQPALSRAVRALERELGVTVFARSAQGVEVTADGEVVVARARRVLRSLAALSRARDAGGAGPPFSIAASPTLQAALAIPILRALGDHGLTTSCRLLGAGGAADVHELVRSGRAALGICDQVLETDLVVIPVGRVEVRFVSPAGLELPDPLPLADLGGVPLVLPTSGSDRRAALDAFFAAIGVEPVVSVESDERSVWMEAVLHGLASCLWHSLDSRWLPPGEVRVRSLDPPLWQELSVVHRGESGPPDPRLDVVRQFAELVVGS</sequence>
<comment type="similarity">
    <text evidence="1">Belongs to the LysR transcriptional regulatory family.</text>
</comment>
<evidence type="ECO:0000313" key="6">
    <source>
        <dbReference type="EMBL" id="RHW27964.1"/>
    </source>
</evidence>
<dbReference type="Proteomes" id="UP000283644">
    <property type="component" value="Unassembled WGS sequence"/>
</dbReference>
<dbReference type="GO" id="GO:0003677">
    <property type="term" value="F:DNA binding"/>
    <property type="evidence" value="ECO:0007669"/>
    <property type="project" value="UniProtKB-KW"/>
</dbReference>
<dbReference type="GO" id="GO:0003700">
    <property type="term" value="F:DNA-binding transcription factor activity"/>
    <property type="evidence" value="ECO:0007669"/>
    <property type="project" value="InterPro"/>
</dbReference>
<dbReference type="InterPro" id="IPR036390">
    <property type="entry name" value="WH_DNA-bd_sf"/>
</dbReference>
<dbReference type="CDD" id="cd05466">
    <property type="entry name" value="PBP2_LTTR_substrate"/>
    <property type="match status" value="1"/>
</dbReference>
<dbReference type="AlphaFoldDB" id="A0A417Y644"/>
<dbReference type="PANTHER" id="PTHR30346">
    <property type="entry name" value="TRANSCRIPTIONAL DUAL REGULATOR HCAR-RELATED"/>
    <property type="match status" value="1"/>
</dbReference>
<comment type="caution">
    <text evidence="6">The sequence shown here is derived from an EMBL/GenBank/DDBJ whole genome shotgun (WGS) entry which is preliminary data.</text>
</comment>
<keyword evidence="2" id="KW-0805">Transcription regulation</keyword>
<accession>A0A417Y644</accession>
<dbReference type="OrthoDB" id="3181812at2"/>